<keyword evidence="2" id="KW-1185">Reference proteome</keyword>
<evidence type="ECO:0000313" key="1">
    <source>
        <dbReference type="EMBL" id="KAI8566860.1"/>
    </source>
</evidence>
<organism evidence="1 2">
    <name type="scientific">Rhododendron molle</name>
    <name type="common">Chinese azalea</name>
    <name type="synonym">Azalea mollis</name>
    <dbReference type="NCBI Taxonomy" id="49168"/>
    <lineage>
        <taxon>Eukaryota</taxon>
        <taxon>Viridiplantae</taxon>
        <taxon>Streptophyta</taxon>
        <taxon>Embryophyta</taxon>
        <taxon>Tracheophyta</taxon>
        <taxon>Spermatophyta</taxon>
        <taxon>Magnoliopsida</taxon>
        <taxon>eudicotyledons</taxon>
        <taxon>Gunneridae</taxon>
        <taxon>Pentapetalae</taxon>
        <taxon>asterids</taxon>
        <taxon>Ericales</taxon>
        <taxon>Ericaceae</taxon>
        <taxon>Ericoideae</taxon>
        <taxon>Rhodoreae</taxon>
        <taxon>Rhododendron</taxon>
    </lineage>
</organism>
<accession>A0ACC0PMY3</accession>
<name>A0ACC0PMY3_RHOML</name>
<dbReference type="EMBL" id="CM046389">
    <property type="protein sequence ID" value="KAI8566860.1"/>
    <property type="molecule type" value="Genomic_DNA"/>
</dbReference>
<dbReference type="Proteomes" id="UP001062846">
    <property type="component" value="Chromosome 2"/>
</dbReference>
<gene>
    <name evidence="1" type="ORF">RHMOL_Rhmol02G0075100</name>
</gene>
<protein>
    <submittedName>
        <fullName evidence="1">Uncharacterized protein</fullName>
    </submittedName>
</protein>
<proteinExistence type="predicted"/>
<reference evidence="1" key="1">
    <citation type="submission" date="2022-02" db="EMBL/GenBank/DDBJ databases">
        <title>Plant Genome Project.</title>
        <authorList>
            <person name="Zhang R.-G."/>
        </authorList>
    </citation>
    <scope>NUCLEOTIDE SEQUENCE</scope>
    <source>
        <strain evidence="1">AT1</strain>
    </source>
</reference>
<evidence type="ECO:0000313" key="2">
    <source>
        <dbReference type="Proteomes" id="UP001062846"/>
    </source>
</evidence>
<sequence length="113" mass="13342">MIQEVQLPLCPLCSLVEETPEHLFLHCLASWWFGNSFRNLERHIWEVTFFATLWSMWLARNDLIFNNVTRSASVVGELVKTRVAMWMKAKFDIKVYSVEDFRSFLGGIRMLKL</sequence>
<comment type="caution">
    <text evidence="1">The sequence shown here is derived from an EMBL/GenBank/DDBJ whole genome shotgun (WGS) entry which is preliminary data.</text>
</comment>